<dbReference type="AlphaFoldDB" id="A0A165E2P9"/>
<evidence type="ECO:0000313" key="3">
    <source>
        <dbReference type="Proteomes" id="UP000076871"/>
    </source>
</evidence>
<feature type="region of interest" description="Disordered" evidence="1">
    <location>
        <begin position="27"/>
        <end position="54"/>
    </location>
</feature>
<protein>
    <submittedName>
        <fullName evidence="2">Uncharacterized protein</fullName>
    </submittedName>
</protein>
<evidence type="ECO:0000256" key="1">
    <source>
        <dbReference type="SAM" id="MobiDB-lite"/>
    </source>
</evidence>
<organism evidence="2 3">
    <name type="scientific">Laetiporus sulphureus 93-53</name>
    <dbReference type="NCBI Taxonomy" id="1314785"/>
    <lineage>
        <taxon>Eukaryota</taxon>
        <taxon>Fungi</taxon>
        <taxon>Dikarya</taxon>
        <taxon>Basidiomycota</taxon>
        <taxon>Agaricomycotina</taxon>
        <taxon>Agaricomycetes</taxon>
        <taxon>Polyporales</taxon>
        <taxon>Laetiporus</taxon>
    </lineage>
</organism>
<reference evidence="2 3" key="1">
    <citation type="journal article" date="2016" name="Mol. Biol. Evol.">
        <title>Comparative Genomics of Early-Diverging Mushroom-Forming Fungi Provides Insights into the Origins of Lignocellulose Decay Capabilities.</title>
        <authorList>
            <person name="Nagy L.G."/>
            <person name="Riley R."/>
            <person name="Tritt A."/>
            <person name="Adam C."/>
            <person name="Daum C."/>
            <person name="Floudas D."/>
            <person name="Sun H."/>
            <person name="Yadav J.S."/>
            <person name="Pangilinan J."/>
            <person name="Larsson K.H."/>
            <person name="Matsuura K."/>
            <person name="Barry K."/>
            <person name="Labutti K."/>
            <person name="Kuo R."/>
            <person name="Ohm R.A."/>
            <person name="Bhattacharya S.S."/>
            <person name="Shirouzu T."/>
            <person name="Yoshinaga Y."/>
            <person name="Martin F.M."/>
            <person name="Grigoriev I.V."/>
            <person name="Hibbett D.S."/>
        </authorList>
    </citation>
    <scope>NUCLEOTIDE SEQUENCE [LARGE SCALE GENOMIC DNA]</scope>
    <source>
        <strain evidence="2 3">93-53</strain>
    </source>
</reference>
<evidence type="ECO:0000313" key="2">
    <source>
        <dbReference type="EMBL" id="KZT06131.1"/>
    </source>
</evidence>
<sequence length="144" mass="15656">MSDLVFQLRALVACACERGNASICQPSGEPTARFPPALPSHHHRPSDCPPSPPPPRCARPIAAQPIDVLLCGGPAVLARRPLYLLPHNVPSHRQHPATAHALRPLPRQSDLPSWQTAFRSSIICTQPIFLPVLPPSNWVSLICI</sequence>
<keyword evidence="3" id="KW-1185">Reference proteome</keyword>
<proteinExistence type="predicted"/>
<name>A0A165E2P9_9APHY</name>
<dbReference type="InParanoid" id="A0A165E2P9"/>
<dbReference type="Proteomes" id="UP000076871">
    <property type="component" value="Unassembled WGS sequence"/>
</dbReference>
<dbReference type="EMBL" id="KV427626">
    <property type="protein sequence ID" value="KZT06131.1"/>
    <property type="molecule type" value="Genomic_DNA"/>
</dbReference>
<dbReference type="RefSeq" id="XP_040763871.1">
    <property type="nucleotide sequence ID" value="XM_040901553.1"/>
</dbReference>
<gene>
    <name evidence="2" type="ORF">LAESUDRAFT_199411</name>
</gene>
<accession>A0A165E2P9</accession>
<dbReference type="GeneID" id="63818585"/>